<dbReference type="RefSeq" id="WP_353947867.1">
    <property type="nucleotide sequence ID" value="NZ_CP159510.1"/>
</dbReference>
<dbReference type="InterPro" id="IPR036663">
    <property type="entry name" value="Fumarylacetoacetase_C_sf"/>
</dbReference>
<dbReference type="GO" id="GO:0008684">
    <property type="term" value="F:2-oxopent-4-enoate hydratase activity"/>
    <property type="evidence" value="ECO:0007669"/>
    <property type="project" value="TreeGrafter"/>
</dbReference>
<dbReference type="InterPro" id="IPR050772">
    <property type="entry name" value="Hydratase-Decarb/MhpD_sf"/>
</dbReference>
<sequence>MVEKTEELAQDLYQAYQTGRALRWEDYRQSGLDPESAYDVQHAFNSRKGEAVKGYKISLTSKQTQDMFHSDSPLYGQIVASAVLNDGTELSLSELNEPLLELELEFTAEEDLSDDDDEETLLKKTSIAPGIEVPDSRFKDWFPKLPLELVISDSAVCGRVVVGPKAPELTVDQLSDIHTSATFNGQPFMTGVSSEVLGNPVKALKWLVTRLAREGKKVTKGTTVSTGTFCLPEKLKKGDYVATFDHGVGTVTLHVR</sequence>
<dbReference type="EMBL" id="CP159510">
    <property type="protein sequence ID" value="XCJ16288.1"/>
    <property type="molecule type" value="Genomic_DNA"/>
</dbReference>
<organism evidence="1">
    <name type="scientific">Sporolactobacillus sp. Y61</name>
    <dbReference type="NCBI Taxonomy" id="3160863"/>
    <lineage>
        <taxon>Bacteria</taxon>
        <taxon>Bacillati</taxon>
        <taxon>Bacillota</taxon>
        <taxon>Bacilli</taxon>
        <taxon>Bacillales</taxon>
        <taxon>Sporolactobacillaceae</taxon>
        <taxon>Sporolactobacillus</taxon>
    </lineage>
</organism>
<dbReference type="GO" id="GO:0005737">
    <property type="term" value="C:cytoplasm"/>
    <property type="evidence" value="ECO:0007669"/>
    <property type="project" value="TreeGrafter"/>
</dbReference>
<dbReference type="PANTHER" id="PTHR30143">
    <property type="entry name" value="ACID HYDRATASE"/>
    <property type="match status" value="1"/>
</dbReference>
<accession>A0AAU8IDW9</accession>
<reference evidence="1" key="1">
    <citation type="submission" date="2024-06" db="EMBL/GenBank/DDBJ databases">
        <authorList>
            <person name="Fan A."/>
            <person name="Zhang F.Y."/>
            <person name="Zhang L."/>
        </authorList>
    </citation>
    <scope>NUCLEOTIDE SEQUENCE</scope>
    <source>
        <strain evidence="1">Y61</strain>
    </source>
</reference>
<dbReference type="Gene3D" id="3.90.850.10">
    <property type="entry name" value="Fumarylacetoacetase-like, C-terminal domain"/>
    <property type="match status" value="1"/>
</dbReference>
<gene>
    <name evidence="1" type="ORF">ABNN70_11435</name>
</gene>
<dbReference type="PANTHER" id="PTHR30143:SF0">
    <property type="entry name" value="2-KETO-4-PENTENOATE HYDRATASE"/>
    <property type="match status" value="1"/>
</dbReference>
<protein>
    <submittedName>
        <fullName evidence="1">2-keto-4-pentenoate hydratase</fullName>
    </submittedName>
</protein>
<name>A0AAU8IDW9_9BACL</name>
<proteinExistence type="predicted"/>
<dbReference type="SUPFAM" id="SSF56529">
    <property type="entry name" value="FAH"/>
    <property type="match status" value="1"/>
</dbReference>
<evidence type="ECO:0000313" key="1">
    <source>
        <dbReference type="EMBL" id="XCJ16288.1"/>
    </source>
</evidence>
<dbReference type="AlphaFoldDB" id="A0AAU8IDW9"/>